<evidence type="ECO:0000259" key="4">
    <source>
        <dbReference type="PROSITE" id="PS51349"/>
    </source>
</evidence>
<dbReference type="PANTHER" id="PTHR10578">
    <property type="entry name" value="S -2-HYDROXY-ACID OXIDASE-RELATED"/>
    <property type="match status" value="1"/>
</dbReference>
<evidence type="ECO:0000256" key="2">
    <source>
        <dbReference type="ARBA" id="ARBA00023002"/>
    </source>
</evidence>
<feature type="domain" description="FMN hydroxy acid dehydrogenase" evidence="4">
    <location>
        <begin position="1"/>
        <end position="379"/>
    </location>
</feature>
<sequence length="379" mass="41107">MVQAVTVADYRELARRRVPHWLFEYIDAGAISEDTLAANIADFRRWNLRQRVMRDVSRVSTATTLFGRELAVPLVLGPVGFAGMFARRGETQAARAAERAGVPLCLSSVSICGLEEVTQAAGVAPWFQLYMIKDRAYMETLLARAARLGCPALVFTVDLPVPSRRYRNVRSGMGLWGLRRRLVLGASAAKRPGWLWEVMLRGRPHAFGNFAEGIAEARTLEGFDAWVEHNYEPCLDWDLLAWVRERWSGPLVIKGILDPDDARLAVDAGADAVLVSNHGGRQLDGTCSSIAALPGVVDAVGQRVPVLFDGGIRTGVDVFKALALGAHACVLGRAWAWGLAGGGEKGVAAVIDMLERELATTMALAGCTDVRGLDRTALC</sequence>
<dbReference type="PROSITE" id="PS51349">
    <property type="entry name" value="FMN_HYDROXY_ACID_DH_2"/>
    <property type="match status" value="1"/>
</dbReference>
<keyword evidence="2" id="KW-0560">Oxidoreductase</keyword>
<reference evidence="5" key="1">
    <citation type="submission" date="2022-04" db="EMBL/GenBank/DDBJ databases">
        <title>Whole genome sequence of Sphaerotilus sp. FB-5.</title>
        <authorList>
            <person name="Takeda M."/>
            <person name="Narihara S."/>
            <person name="Akimoto M."/>
            <person name="Akimoto R."/>
            <person name="Nishiyashiki S."/>
            <person name="Murakami T."/>
        </authorList>
    </citation>
    <scope>NUCLEOTIDE SEQUENCE</scope>
    <source>
        <strain evidence="5">FB-5</strain>
    </source>
</reference>
<dbReference type="NCBIfam" id="NF008398">
    <property type="entry name" value="PRK11197.1"/>
    <property type="match status" value="1"/>
</dbReference>
<evidence type="ECO:0000313" key="5">
    <source>
        <dbReference type="EMBL" id="BDI07885.1"/>
    </source>
</evidence>
<dbReference type="InterPro" id="IPR000262">
    <property type="entry name" value="FMN-dep_DH"/>
</dbReference>
<dbReference type="Proteomes" id="UP001057498">
    <property type="component" value="Chromosome"/>
</dbReference>
<dbReference type="PROSITE" id="PS00557">
    <property type="entry name" value="FMN_HYDROXY_ACID_DH_1"/>
    <property type="match status" value="1"/>
</dbReference>
<dbReference type="InterPro" id="IPR013785">
    <property type="entry name" value="Aldolase_TIM"/>
</dbReference>
<dbReference type="InterPro" id="IPR012133">
    <property type="entry name" value="Alpha-hydoxy_acid_DH_FMN"/>
</dbReference>
<gene>
    <name evidence="5" type="primary">lldD</name>
    <name evidence="5" type="ORF">CATMQ487_48550</name>
</gene>
<accession>A0ABM7YT96</accession>
<keyword evidence="6" id="KW-1185">Reference proteome</keyword>
<dbReference type="CDD" id="cd02809">
    <property type="entry name" value="alpha_hydroxyacid_oxid_FMN"/>
    <property type="match status" value="1"/>
</dbReference>
<comment type="similarity">
    <text evidence="3">Belongs to the FMN-dependent alpha-hydroxy acid dehydrogenase family.</text>
</comment>
<dbReference type="PIRSF" id="PIRSF000138">
    <property type="entry name" value="Al-hdrx_acd_dh"/>
    <property type="match status" value="1"/>
</dbReference>
<comment type="cofactor">
    <cofactor evidence="1">
        <name>FMN</name>
        <dbReference type="ChEBI" id="CHEBI:58210"/>
    </cofactor>
</comment>
<evidence type="ECO:0000256" key="3">
    <source>
        <dbReference type="ARBA" id="ARBA00024042"/>
    </source>
</evidence>
<evidence type="ECO:0000313" key="6">
    <source>
        <dbReference type="Proteomes" id="UP001057498"/>
    </source>
</evidence>
<dbReference type="SUPFAM" id="SSF51395">
    <property type="entry name" value="FMN-linked oxidoreductases"/>
    <property type="match status" value="1"/>
</dbReference>
<name>A0ABM7YT96_9BURK</name>
<organism evidence="5 6">
    <name type="scientific">Sphaerotilus microaerophilus</name>
    <dbReference type="NCBI Taxonomy" id="2914710"/>
    <lineage>
        <taxon>Bacteria</taxon>
        <taxon>Pseudomonadati</taxon>
        <taxon>Pseudomonadota</taxon>
        <taxon>Betaproteobacteria</taxon>
        <taxon>Burkholderiales</taxon>
        <taxon>Sphaerotilaceae</taxon>
        <taxon>Sphaerotilus</taxon>
    </lineage>
</organism>
<dbReference type="Gene3D" id="3.20.20.70">
    <property type="entry name" value="Aldolase class I"/>
    <property type="match status" value="1"/>
</dbReference>
<protein>
    <submittedName>
        <fullName evidence="5">L-lactate dehydrogenase</fullName>
    </submittedName>
</protein>
<dbReference type="PANTHER" id="PTHR10578:SF85">
    <property type="entry name" value="L-LACTATE DEHYDROGENASE"/>
    <property type="match status" value="1"/>
</dbReference>
<proteinExistence type="inferred from homology"/>
<dbReference type="InterPro" id="IPR008259">
    <property type="entry name" value="FMN_hydac_DH_AS"/>
</dbReference>
<dbReference type="Pfam" id="PF01070">
    <property type="entry name" value="FMN_dh"/>
    <property type="match status" value="1"/>
</dbReference>
<dbReference type="EMBL" id="AP025730">
    <property type="protein sequence ID" value="BDI07885.1"/>
    <property type="molecule type" value="Genomic_DNA"/>
</dbReference>
<evidence type="ECO:0000256" key="1">
    <source>
        <dbReference type="ARBA" id="ARBA00001917"/>
    </source>
</evidence>
<dbReference type="InterPro" id="IPR037396">
    <property type="entry name" value="FMN_HAD"/>
</dbReference>